<dbReference type="PANTHER" id="PTHR46599:SF3">
    <property type="entry name" value="PIGGYBAC TRANSPOSABLE ELEMENT-DERIVED PROTEIN 4"/>
    <property type="match status" value="1"/>
</dbReference>
<keyword evidence="4" id="KW-1185">Reference proteome</keyword>
<protein>
    <recommendedName>
        <fullName evidence="2">PiggyBac transposable element-derived protein domain-containing protein</fullName>
    </recommendedName>
</protein>
<dbReference type="Pfam" id="PF13843">
    <property type="entry name" value="DDE_Tnp_1_7"/>
    <property type="match status" value="1"/>
</dbReference>
<evidence type="ECO:0000259" key="2">
    <source>
        <dbReference type="Pfam" id="PF13843"/>
    </source>
</evidence>
<evidence type="ECO:0000256" key="1">
    <source>
        <dbReference type="SAM" id="MobiDB-lite"/>
    </source>
</evidence>
<accession>A0ABD2NMP7</accession>
<dbReference type="Proteomes" id="UP001516400">
    <property type="component" value="Unassembled WGS sequence"/>
</dbReference>
<dbReference type="AlphaFoldDB" id="A0ABD2NMP7"/>
<feature type="region of interest" description="Disordered" evidence="1">
    <location>
        <begin position="40"/>
        <end position="86"/>
    </location>
</feature>
<name>A0ABD2NMP7_9CUCU</name>
<feature type="compositionally biased region" description="Polar residues" evidence="1">
    <location>
        <begin position="56"/>
        <end position="76"/>
    </location>
</feature>
<dbReference type="PANTHER" id="PTHR46599">
    <property type="entry name" value="PIGGYBAC TRANSPOSABLE ELEMENT-DERIVED PROTEIN 4"/>
    <property type="match status" value="1"/>
</dbReference>
<comment type="caution">
    <text evidence="3">The sequence shown here is derived from an EMBL/GenBank/DDBJ whole genome shotgun (WGS) entry which is preliminary data.</text>
</comment>
<evidence type="ECO:0000313" key="3">
    <source>
        <dbReference type="EMBL" id="KAL3279870.1"/>
    </source>
</evidence>
<dbReference type="EMBL" id="JABFTP020000124">
    <property type="protein sequence ID" value="KAL3279870.1"/>
    <property type="molecule type" value="Genomic_DNA"/>
</dbReference>
<evidence type="ECO:0000313" key="4">
    <source>
        <dbReference type="Proteomes" id="UP001516400"/>
    </source>
</evidence>
<sequence>MDRLVRGRMSRSYEEEMKHLQKLYDGLMSDEDIDVADQYADCNTSDKYEPREKVNESTQDDQQGVSNCAKSSNGSDDQPAPTVDTKIQRTIESIISNFTIESDESEQEDENSVSNLNWDTVEESKLKKFDFEVEEVGTKTEYYAEYNREPYFFFKLFLTDEIIVYIVEHTNIYAQQKLAKQPMNPKAKSKPWFPTDCEEMERSFGIIIWMRSLKTPQLEK</sequence>
<dbReference type="InterPro" id="IPR029526">
    <property type="entry name" value="PGBD"/>
</dbReference>
<feature type="compositionally biased region" description="Basic and acidic residues" evidence="1">
    <location>
        <begin position="44"/>
        <end position="55"/>
    </location>
</feature>
<organism evidence="3 4">
    <name type="scientific">Cryptolaemus montrouzieri</name>
    <dbReference type="NCBI Taxonomy" id="559131"/>
    <lineage>
        <taxon>Eukaryota</taxon>
        <taxon>Metazoa</taxon>
        <taxon>Ecdysozoa</taxon>
        <taxon>Arthropoda</taxon>
        <taxon>Hexapoda</taxon>
        <taxon>Insecta</taxon>
        <taxon>Pterygota</taxon>
        <taxon>Neoptera</taxon>
        <taxon>Endopterygota</taxon>
        <taxon>Coleoptera</taxon>
        <taxon>Polyphaga</taxon>
        <taxon>Cucujiformia</taxon>
        <taxon>Coccinelloidea</taxon>
        <taxon>Coccinellidae</taxon>
        <taxon>Scymninae</taxon>
        <taxon>Scymnini</taxon>
        <taxon>Cryptolaemus</taxon>
    </lineage>
</organism>
<gene>
    <name evidence="3" type="ORF">HHI36_017376</name>
</gene>
<proteinExistence type="predicted"/>
<reference evidence="3 4" key="1">
    <citation type="journal article" date="2021" name="BMC Biol.">
        <title>Horizontally acquired antibacterial genes associated with adaptive radiation of ladybird beetles.</title>
        <authorList>
            <person name="Li H.S."/>
            <person name="Tang X.F."/>
            <person name="Huang Y.H."/>
            <person name="Xu Z.Y."/>
            <person name="Chen M.L."/>
            <person name="Du X.Y."/>
            <person name="Qiu B.Y."/>
            <person name="Chen P.T."/>
            <person name="Zhang W."/>
            <person name="Slipinski A."/>
            <person name="Escalona H.E."/>
            <person name="Waterhouse R.M."/>
            <person name="Zwick A."/>
            <person name="Pang H."/>
        </authorList>
    </citation>
    <scope>NUCLEOTIDE SEQUENCE [LARGE SCALE GENOMIC DNA]</scope>
    <source>
        <strain evidence="3">SYSU2018</strain>
    </source>
</reference>
<feature type="domain" description="PiggyBac transposable element-derived protein" evidence="2">
    <location>
        <begin position="150"/>
        <end position="219"/>
    </location>
</feature>